<evidence type="ECO:0008006" key="3">
    <source>
        <dbReference type="Google" id="ProtNLM"/>
    </source>
</evidence>
<protein>
    <recommendedName>
        <fullName evidence="3">Zinc-ribbon 15 domain-containing protein</fullName>
    </recommendedName>
</protein>
<keyword evidence="2" id="KW-1185">Reference proteome</keyword>
<reference evidence="1" key="1">
    <citation type="submission" date="2013-11" db="EMBL/GenBank/DDBJ databases">
        <title>Genome sequence of the fusiform rust pathogen reveals effectors for host alternation and coevolution with pine.</title>
        <authorList>
            <consortium name="DOE Joint Genome Institute"/>
            <person name="Smith K."/>
            <person name="Pendleton A."/>
            <person name="Kubisiak T."/>
            <person name="Anderson C."/>
            <person name="Salamov A."/>
            <person name="Aerts A."/>
            <person name="Riley R."/>
            <person name="Clum A."/>
            <person name="Lindquist E."/>
            <person name="Ence D."/>
            <person name="Campbell M."/>
            <person name="Kronenberg Z."/>
            <person name="Feau N."/>
            <person name="Dhillon B."/>
            <person name="Hamelin R."/>
            <person name="Burleigh J."/>
            <person name="Smith J."/>
            <person name="Yandell M."/>
            <person name="Nelson C."/>
            <person name="Grigoriev I."/>
            <person name="Davis J."/>
        </authorList>
    </citation>
    <scope>NUCLEOTIDE SEQUENCE</scope>
    <source>
        <strain evidence="1">G11</strain>
    </source>
</reference>
<organism evidence="1 2">
    <name type="scientific">Cronartium quercuum f. sp. fusiforme G11</name>
    <dbReference type="NCBI Taxonomy" id="708437"/>
    <lineage>
        <taxon>Eukaryota</taxon>
        <taxon>Fungi</taxon>
        <taxon>Dikarya</taxon>
        <taxon>Basidiomycota</taxon>
        <taxon>Pucciniomycotina</taxon>
        <taxon>Pucciniomycetes</taxon>
        <taxon>Pucciniales</taxon>
        <taxon>Coleosporiaceae</taxon>
        <taxon>Cronartium</taxon>
    </lineage>
</organism>
<dbReference type="Proteomes" id="UP000886653">
    <property type="component" value="Unassembled WGS sequence"/>
</dbReference>
<gene>
    <name evidence="1" type="ORF">CROQUDRAFT_667768</name>
</gene>
<dbReference type="PANTHER" id="PTHR28139">
    <property type="entry name" value="UPF0768 PROTEIN YBL029C-A"/>
    <property type="match status" value="1"/>
</dbReference>
<sequence length="97" mass="10565">MCDDCCICISIGCPTKINQGGGDGYPRICPRCHNGSVFQADSRMWIEICFVPLIPLKSKDIWYCNICNWQAELGSFQPMIAGAGPSVFAQPGYGPAM</sequence>
<proteinExistence type="predicted"/>
<dbReference type="PANTHER" id="PTHR28139:SF1">
    <property type="entry name" value="UPF0768 PROTEIN YBL029C-A"/>
    <property type="match status" value="1"/>
</dbReference>
<evidence type="ECO:0000313" key="1">
    <source>
        <dbReference type="EMBL" id="KAG0151770.1"/>
    </source>
</evidence>
<dbReference type="OrthoDB" id="5545479at2759"/>
<evidence type="ECO:0000313" key="2">
    <source>
        <dbReference type="Proteomes" id="UP000886653"/>
    </source>
</evidence>
<name>A0A9P6NQZ9_9BASI</name>
<dbReference type="EMBL" id="MU167211">
    <property type="protein sequence ID" value="KAG0151770.1"/>
    <property type="molecule type" value="Genomic_DNA"/>
</dbReference>
<comment type="caution">
    <text evidence="1">The sequence shown here is derived from an EMBL/GenBank/DDBJ whole genome shotgun (WGS) entry which is preliminary data.</text>
</comment>
<accession>A0A9P6NQZ9</accession>
<dbReference type="AlphaFoldDB" id="A0A9P6NQZ9"/>